<protein>
    <submittedName>
        <fullName evidence="1">Uncharacterized protein</fullName>
    </submittedName>
</protein>
<dbReference type="EMBL" id="OCTN01000001">
    <property type="protein sequence ID" value="SOH92671.1"/>
    <property type="molecule type" value="Genomic_DNA"/>
</dbReference>
<organism evidence="1 2">
    <name type="scientific">Pontivivens marinum</name>
    <dbReference type="NCBI Taxonomy" id="1690039"/>
    <lineage>
        <taxon>Bacteria</taxon>
        <taxon>Pseudomonadati</taxon>
        <taxon>Pseudomonadota</taxon>
        <taxon>Alphaproteobacteria</taxon>
        <taxon>Rhodobacterales</taxon>
        <taxon>Paracoccaceae</taxon>
        <taxon>Pontivivens</taxon>
    </lineage>
</organism>
<dbReference type="Proteomes" id="UP000220034">
    <property type="component" value="Unassembled WGS sequence"/>
</dbReference>
<reference evidence="2" key="1">
    <citation type="submission" date="2017-09" db="EMBL/GenBank/DDBJ databases">
        <authorList>
            <person name="Varghese N."/>
            <person name="Submissions S."/>
        </authorList>
    </citation>
    <scope>NUCLEOTIDE SEQUENCE [LARGE SCALE GENOMIC DNA]</scope>
    <source>
        <strain evidence="2">C7</strain>
    </source>
</reference>
<gene>
    <name evidence="1" type="ORF">SAMN06273572_101519</name>
</gene>
<evidence type="ECO:0000313" key="1">
    <source>
        <dbReference type="EMBL" id="SOH92671.1"/>
    </source>
</evidence>
<dbReference type="AlphaFoldDB" id="A0A2C9CMC2"/>
<name>A0A2C9CMC2_9RHOB</name>
<proteinExistence type="predicted"/>
<dbReference type="OrthoDB" id="9953384at2"/>
<dbReference type="RefSeq" id="WP_097928237.1">
    <property type="nucleotide sequence ID" value="NZ_OCTN01000001.1"/>
</dbReference>
<accession>A0A2C9CMC2</accession>
<keyword evidence="2" id="KW-1185">Reference proteome</keyword>
<evidence type="ECO:0000313" key="2">
    <source>
        <dbReference type="Proteomes" id="UP000220034"/>
    </source>
</evidence>
<sequence>MFDSSTVEAGTTHLGVVWLHGRNGVRFRFEVRDLHVPAPGAVEIQSNIRGGRYTWLRLGPSGQTVPHPKARYTLTHRPAPGDKLSVAEVIEALKT</sequence>